<evidence type="ECO:0000256" key="7">
    <source>
        <dbReference type="ARBA" id="ARBA00022989"/>
    </source>
</evidence>
<dbReference type="GO" id="GO:0005304">
    <property type="term" value="F:L-valine transmembrane transporter activity"/>
    <property type="evidence" value="ECO:0007669"/>
    <property type="project" value="TreeGrafter"/>
</dbReference>
<keyword evidence="6" id="KW-0029">Amino-acid transport</keyword>
<dbReference type="AlphaFoldDB" id="A0A6M5YH49"/>
<protein>
    <submittedName>
        <fullName evidence="11">Branched-chain amino acid ABC transporter, permease protein LivH</fullName>
    </submittedName>
</protein>
<evidence type="ECO:0000313" key="11">
    <source>
        <dbReference type="EMBL" id="QJW93308.1"/>
    </source>
</evidence>
<dbReference type="GO" id="GO:0015808">
    <property type="term" value="P:L-alanine transport"/>
    <property type="evidence" value="ECO:0007669"/>
    <property type="project" value="TreeGrafter"/>
</dbReference>
<evidence type="ECO:0000256" key="1">
    <source>
        <dbReference type="ARBA" id="ARBA00004651"/>
    </source>
</evidence>
<keyword evidence="12" id="KW-1185">Reference proteome</keyword>
<accession>A0A6M5YH49</accession>
<keyword evidence="4" id="KW-0997">Cell inner membrane</keyword>
<dbReference type="GO" id="GO:0005886">
    <property type="term" value="C:plasma membrane"/>
    <property type="evidence" value="ECO:0007669"/>
    <property type="project" value="UniProtKB-SubCell"/>
</dbReference>
<comment type="similarity">
    <text evidence="9">Belongs to the binding-protein-dependent transport system permease family. LivHM subfamily.</text>
</comment>
<evidence type="ECO:0000256" key="2">
    <source>
        <dbReference type="ARBA" id="ARBA00022448"/>
    </source>
</evidence>
<dbReference type="EMBL" id="CP053452">
    <property type="protein sequence ID" value="QJW93308.1"/>
    <property type="molecule type" value="Genomic_DNA"/>
</dbReference>
<feature type="transmembrane region" description="Helical" evidence="10">
    <location>
        <begin position="167"/>
        <end position="184"/>
    </location>
</feature>
<feature type="transmembrane region" description="Helical" evidence="10">
    <location>
        <begin position="291"/>
        <end position="311"/>
    </location>
</feature>
<feature type="transmembrane region" description="Helical" evidence="10">
    <location>
        <begin position="213"/>
        <end position="236"/>
    </location>
</feature>
<dbReference type="GO" id="GO:1903806">
    <property type="term" value="P:L-isoleucine import across plasma membrane"/>
    <property type="evidence" value="ECO:0007669"/>
    <property type="project" value="TreeGrafter"/>
</dbReference>
<dbReference type="RefSeq" id="WP_171469521.1">
    <property type="nucleotide sequence ID" value="NZ_CP053452.2"/>
</dbReference>
<dbReference type="InterPro" id="IPR052157">
    <property type="entry name" value="BCAA_transport_permease"/>
</dbReference>
<dbReference type="KEGG" id="ftj:FTUN_0814"/>
<dbReference type="PANTHER" id="PTHR11795:SF371">
    <property type="entry name" value="HIGH-AFFINITY BRANCHED-CHAIN AMINO ACID TRANSPORT SYSTEM PERMEASE PROTEIN LIVH"/>
    <property type="match status" value="1"/>
</dbReference>
<dbReference type="Proteomes" id="UP000503447">
    <property type="component" value="Chromosome"/>
</dbReference>
<dbReference type="GO" id="GO:0042941">
    <property type="term" value="P:D-alanine transmembrane transport"/>
    <property type="evidence" value="ECO:0007669"/>
    <property type="project" value="TreeGrafter"/>
</dbReference>
<evidence type="ECO:0000256" key="8">
    <source>
        <dbReference type="ARBA" id="ARBA00023136"/>
    </source>
</evidence>
<sequence length="317" mass="33432">MLELFAQSDGAGGFGQYLLLGLVLGSLYALIALGYTMVYGIIELINFAHGDLFMLGAFLALQLADLWFKQVTGDTTGVLPVAALLVLMFVLTPLFCAGLNMGADRAFYKPLRNSPKLTVIVTAIGVSFIFMNLGLFWRGATPVKFPDLIPDTNLIPGSGLRVTWKDVMVVGVTVPVMLALTVFVKFTALGKAMRATAQNPTAAKLMGINADRVIAATFAIGGALAGVASVVYGLYIKSVDYQMGFQNGLYAFTAAVLGGIGNIPGAVLGGLVIGVVGELGKAYLGAKWSEALIFAILIVILLFRPTGLLGARTREKV</sequence>
<dbReference type="CDD" id="cd06582">
    <property type="entry name" value="TM_PBP1_LivH_like"/>
    <property type="match status" value="1"/>
</dbReference>
<dbReference type="GO" id="GO:0015190">
    <property type="term" value="F:L-leucine transmembrane transporter activity"/>
    <property type="evidence" value="ECO:0007669"/>
    <property type="project" value="TreeGrafter"/>
</dbReference>
<keyword evidence="2" id="KW-0813">Transport</keyword>
<proteinExistence type="inferred from homology"/>
<dbReference type="GO" id="GO:0015192">
    <property type="term" value="F:L-phenylalanine transmembrane transporter activity"/>
    <property type="evidence" value="ECO:0007669"/>
    <property type="project" value="TreeGrafter"/>
</dbReference>
<dbReference type="PANTHER" id="PTHR11795">
    <property type="entry name" value="BRANCHED-CHAIN AMINO ACID TRANSPORT SYSTEM PERMEASE PROTEIN LIVH"/>
    <property type="match status" value="1"/>
</dbReference>
<keyword evidence="3" id="KW-1003">Cell membrane</keyword>
<name>A0A6M5YH49_9BACT</name>
<evidence type="ECO:0000256" key="6">
    <source>
        <dbReference type="ARBA" id="ARBA00022970"/>
    </source>
</evidence>
<dbReference type="Pfam" id="PF02653">
    <property type="entry name" value="BPD_transp_2"/>
    <property type="match status" value="1"/>
</dbReference>
<evidence type="ECO:0000256" key="5">
    <source>
        <dbReference type="ARBA" id="ARBA00022692"/>
    </source>
</evidence>
<keyword evidence="8 10" id="KW-0472">Membrane</keyword>
<evidence type="ECO:0000256" key="3">
    <source>
        <dbReference type="ARBA" id="ARBA00022475"/>
    </source>
</evidence>
<keyword evidence="5 10" id="KW-0812">Transmembrane</keyword>
<evidence type="ECO:0000256" key="4">
    <source>
        <dbReference type="ARBA" id="ARBA00022519"/>
    </source>
</evidence>
<comment type="subcellular location">
    <subcellularLocation>
        <location evidence="1">Cell membrane</location>
        <topology evidence="1">Multi-pass membrane protein</topology>
    </subcellularLocation>
</comment>
<feature type="transmembrane region" description="Helical" evidence="10">
    <location>
        <begin position="77"/>
        <end position="96"/>
    </location>
</feature>
<keyword evidence="7 10" id="KW-1133">Transmembrane helix</keyword>
<dbReference type="InterPro" id="IPR001851">
    <property type="entry name" value="ABC_transp_permease"/>
</dbReference>
<reference evidence="12" key="1">
    <citation type="submission" date="2020-05" db="EMBL/GenBank/DDBJ databases">
        <title>Frigoriglobus tundricola gen. nov., sp. nov., a psychrotolerant cellulolytic planctomycete of the family Gemmataceae with two divergent copies of 16S rRNA gene.</title>
        <authorList>
            <person name="Kulichevskaya I.S."/>
            <person name="Ivanova A.A."/>
            <person name="Naumoff D.G."/>
            <person name="Beletsky A.V."/>
            <person name="Rijpstra W.I.C."/>
            <person name="Sinninghe Damste J.S."/>
            <person name="Mardanov A.V."/>
            <person name="Ravin N.V."/>
            <person name="Dedysh S.N."/>
        </authorList>
    </citation>
    <scope>NUCLEOTIDE SEQUENCE [LARGE SCALE GENOMIC DNA]</scope>
    <source>
        <strain evidence="12">PL17</strain>
    </source>
</reference>
<evidence type="ECO:0000256" key="9">
    <source>
        <dbReference type="ARBA" id="ARBA00037998"/>
    </source>
</evidence>
<organism evidence="11 12">
    <name type="scientific">Frigoriglobus tundricola</name>
    <dbReference type="NCBI Taxonomy" id="2774151"/>
    <lineage>
        <taxon>Bacteria</taxon>
        <taxon>Pseudomonadati</taxon>
        <taxon>Planctomycetota</taxon>
        <taxon>Planctomycetia</taxon>
        <taxon>Gemmatales</taxon>
        <taxon>Gemmataceae</taxon>
        <taxon>Frigoriglobus</taxon>
    </lineage>
</organism>
<feature type="transmembrane region" description="Helical" evidence="10">
    <location>
        <begin position="117"/>
        <end position="137"/>
    </location>
</feature>
<feature type="transmembrane region" description="Helical" evidence="10">
    <location>
        <begin position="17"/>
        <end position="40"/>
    </location>
</feature>
<gene>
    <name evidence="11" type="ORF">FTUN_0814</name>
</gene>
<feature type="transmembrane region" description="Helical" evidence="10">
    <location>
        <begin position="248"/>
        <end position="279"/>
    </location>
</feature>
<evidence type="ECO:0000256" key="10">
    <source>
        <dbReference type="SAM" id="Phobius"/>
    </source>
</evidence>
<evidence type="ECO:0000313" key="12">
    <source>
        <dbReference type="Proteomes" id="UP000503447"/>
    </source>
</evidence>
<dbReference type="GO" id="GO:0015188">
    <property type="term" value="F:L-isoleucine transmembrane transporter activity"/>
    <property type="evidence" value="ECO:0007669"/>
    <property type="project" value="TreeGrafter"/>
</dbReference>